<dbReference type="STRING" id="28181.BEN30_09860"/>
<evidence type="ECO:0000256" key="7">
    <source>
        <dbReference type="ARBA" id="ARBA00023211"/>
    </source>
</evidence>
<comment type="pathway">
    <text evidence="3 9">Carbohydrate degradation; glycolysis; pyruvate from D-glyceraldehyde 3-phosphate: step 3/5.</text>
</comment>
<name>A0A1E5Q8S3_9PROT</name>
<evidence type="ECO:0000313" key="17">
    <source>
        <dbReference type="Proteomes" id="UP000095347"/>
    </source>
</evidence>
<dbReference type="GO" id="GO:0006096">
    <property type="term" value="P:glycolytic process"/>
    <property type="evidence" value="ECO:0007669"/>
    <property type="project" value="UniProtKB-UniRule"/>
</dbReference>
<evidence type="ECO:0000259" key="14">
    <source>
        <dbReference type="Pfam" id="PF01676"/>
    </source>
</evidence>
<organism evidence="16 17">
    <name type="scientific">Magnetovibrio blakemorei</name>
    <dbReference type="NCBI Taxonomy" id="28181"/>
    <lineage>
        <taxon>Bacteria</taxon>
        <taxon>Pseudomonadati</taxon>
        <taxon>Pseudomonadota</taxon>
        <taxon>Alphaproteobacteria</taxon>
        <taxon>Rhodospirillales</taxon>
        <taxon>Magnetovibrionaceae</taxon>
        <taxon>Magnetovibrio</taxon>
    </lineage>
</organism>
<evidence type="ECO:0000256" key="11">
    <source>
        <dbReference type="PIRSR" id="PIRSR001492-1"/>
    </source>
</evidence>
<dbReference type="GO" id="GO:0030145">
    <property type="term" value="F:manganese ion binding"/>
    <property type="evidence" value="ECO:0007669"/>
    <property type="project" value="UniProtKB-UniRule"/>
</dbReference>
<keyword evidence="17" id="KW-1185">Reference proteome</keyword>
<keyword evidence="8 9" id="KW-0413">Isomerase</keyword>
<feature type="binding site" evidence="9 13">
    <location>
        <position position="463"/>
    </location>
    <ligand>
        <name>Mn(2+)</name>
        <dbReference type="ChEBI" id="CHEBI:29035"/>
        <label>1</label>
    </ligand>
</feature>
<dbReference type="EC" id="5.4.2.12" evidence="9 10"/>
<feature type="binding site" evidence="9 13">
    <location>
        <position position="409"/>
    </location>
    <ligand>
        <name>Mn(2+)</name>
        <dbReference type="ChEBI" id="CHEBI:29035"/>
        <label>1</label>
    </ligand>
</feature>
<dbReference type="HAMAP" id="MF_01038">
    <property type="entry name" value="GpmI"/>
    <property type="match status" value="1"/>
</dbReference>
<feature type="binding site" evidence="9 13">
    <location>
        <position position="405"/>
    </location>
    <ligand>
        <name>Mn(2+)</name>
        <dbReference type="ChEBI" id="CHEBI:29035"/>
        <label>1</label>
    </ligand>
</feature>
<evidence type="ECO:0000313" key="16">
    <source>
        <dbReference type="EMBL" id="OEJ67194.1"/>
    </source>
</evidence>
<feature type="binding site" evidence="9 12">
    <location>
        <position position="130"/>
    </location>
    <ligand>
        <name>substrate</name>
    </ligand>
</feature>
<evidence type="ECO:0000256" key="4">
    <source>
        <dbReference type="ARBA" id="ARBA00008819"/>
    </source>
</evidence>
<dbReference type="PANTHER" id="PTHR31637">
    <property type="entry name" value="2,3-BISPHOSPHOGLYCERATE-INDEPENDENT PHOSPHOGLYCERATE MUTASE"/>
    <property type="match status" value="1"/>
</dbReference>
<keyword evidence="7 9" id="KW-0464">Manganese</keyword>
<dbReference type="CDD" id="cd16010">
    <property type="entry name" value="iPGM"/>
    <property type="match status" value="1"/>
</dbReference>
<comment type="similarity">
    <text evidence="4 9">Belongs to the BPG-independent phosphoglycerate mutase family.</text>
</comment>
<dbReference type="Proteomes" id="UP000095347">
    <property type="component" value="Unassembled WGS sequence"/>
</dbReference>
<sequence length="521" mass="56059">MKTTSQRSVQKPVVLCILDGWGERKETLNNAIQIGNTPNWDRLVKTCPKSQLSASGLDVGLPDGQMGNSEVGHMTLGSGRVVLQDLPRIDTAIHDGSLDANPALLRLIEKLKASGGTCHLLGLLSPGGVHSHQWHMRTLAGIICSHGVPVQVHAFLDGRDSPPKSAANMVSRFEVDIRHMNCISIATVSGRYWAMDRDNRWDRVEKAYRCLTEGQGEKAHSALEAINAAYENDITDEFIEPTAIGDFDGMQSGDGILMANFRADRAREILAALLDPKFDGFPRPRSIAFAAQAGMTEYSDSHNAYMDALFPSIDLSDILGEVLSKAGKTQLHTAETEKYAHVTFFFNGGQEEPFPGETRLLIQSPNVPTYDLKPEMSAPELTDKLVAAIESGAYDFIVVNYANGDMVGHTGVMEAAVQAVEAVDVCVGRLEAAVKAVGGVMLVTADHGNCEKMCDGTNPHTAHTLFPVPAVLVNAPAWVLNLRDGGLSDVAPTVLQLLGLDVPASMTGSTLLLARDRAVAE</sequence>
<comment type="subunit">
    <text evidence="9">Monomer.</text>
</comment>
<comment type="cofactor">
    <cofactor evidence="9">
        <name>Mn(2+)</name>
        <dbReference type="ChEBI" id="CHEBI:29035"/>
    </cofactor>
    <text evidence="9">Binds 2 manganese ions per subunit.</text>
</comment>
<dbReference type="UniPathway" id="UPA00109">
    <property type="reaction ID" value="UER00186"/>
</dbReference>
<dbReference type="Gene3D" id="3.40.720.10">
    <property type="entry name" value="Alkaline Phosphatase, subunit A"/>
    <property type="match status" value="1"/>
</dbReference>
<evidence type="ECO:0000259" key="15">
    <source>
        <dbReference type="Pfam" id="PF06415"/>
    </source>
</evidence>
<evidence type="ECO:0000256" key="3">
    <source>
        <dbReference type="ARBA" id="ARBA00004798"/>
    </source>
</evidence>
<dbReference type="InterPro" id="IPR017850">
    <property type="entry name" value="Alkaline_phosphatase_core_sf"/>
</dbReference>
<dbReference type="GO" id="GO:0006007">
    <property type="term" value="P:glucose catabolic process"/>
    <property type="evidence" value="ECO:0007669"/>
    <property type="project" value="InterPro"/>
</dbReference>
<dbReference type="EMBL" id="MCGG01000025">
    <property type="protein sequence ID" value="OEJ67194.1"/>
    <property type="molecule type" value="Genomic_DNA"/>
</dbReference>
<dbReference type="AlphaFoldDB" id="A0A1E5Q8S3"/>
<evidence type="ECO:0000256" key="6">
    <source>
        <dbReference type="ARBA" id="ARBA00023152"/>
    </source>
</evidence>
<dbReference type="InterPro" id="IPR011258">
    <property type="entry name" value="BPG-indep_PGM_N"/>
</dbReference>
<dbReference type="GO" id="GO:0004619">
    <property type="term" value="F:phosphoglycerate mutase activity"/>
    <property type="evidence" value="ECO:0007669"/>
    <property type="project" value="UniProtKB-UniRule"/>
</dbReference>
<evidence type="ECO:0000256" key="5">
    <source>
        <dbReference type="ARBA" id="ARBA00022723"/>
    </source>
</evidence>
<dbReference type="Pfam" id="PF06415">
    <property type="entry name" value="iPGM_N"/>
    <property type="match status" value="1"/>
</dbReference>
<protein>
    <recommendedName>
        <fullName evidence="9 10">2,3-bisphosphoglycerate-independent phosphoglycerate mutase</fullName>
        <shortName evidence="9">BPG-independent PGAM</shortName>
        <shortName evidence="9">Phosphoglyceromutase</shortName>
        <shortName evidence="9">iPGM</shortName>
        <ecNumber evidence="9 10">5.4.2.12</ecNumber>
    </recommendedName>
</protein>
<feature type="binding site" evidence="9 12">
    <location>
        <begin position="159"/>
        <end position="160"/>
    </location>
    <ligand>
        <name>substrate</name>
    </ligand>
</feature>
<feature type="active site" description="Phosphoserine intermediate" evidence="9 11">
    <location>
        <position position="69"/>
    </location>
</feature>
<feature type="binding site" evidence="9 13">
    <location>
        <position position="447"/>
    </location>
    <ligand>
        <name>Mn(2+)</name>
        <dbReference type="ChEBI" id="CHEBI:29035"/>
        <label>2</label>
    </ligand>
</feature>
<feature type="domain" description="Metalloenzyme" evidence="14">
    <location>
        <begin position="11"/>
        <end position="501"/>
    </location>
</feature>
<feature type="domain" description="BPG-independent PGAM N-terminal" evidence="15">
    <location>
        <begin position="89"/>
        <end position="299"/>
    </location>
</feature>
<feature type="binding site" evidence="9 13">
    <location>
        <position position="69"/>
    </location>
    <ligand>
        <name>Mn(2+)</name>
        <dbReference type="ChEBI" id="CHEBI:29035"/>
        <label>2</label>
    </ligand>
</feature>
<evidence type="ECO:0000256" key="10">
    <source>
        <dbReference type="NCBIfam" id="TIGR01307"/>
    </source>
</evidence>
<comment type="function">
    <text evidence="2 9">Catalyzes the interconversion of 2-phosphoglycerate and 3-phosphoglycerate.</text>
</comment>
<feature type="binding site" evidence="9 12">
    <location>
        <begin position="262"/>
        <end position="265"/>
    </location>
    <ligand>
        <name>substrate</name>
    </ligand>
</feature>
<feature type="binding site" evidence="9 13">
    <location>
        <position position="446"/>
    </location>
    <ligand>
        <name>Mn(2+)</name>
        <dbReference type="ChEBI" id="CHEBI:29035"/>
        <label>2</label>
    </ligand>
</feature>
<evidence type="ECO:0000256" key="8">
    <source>
        <dbReference type="ARBA" id="ARBA00023235"/>
    </source>
</evidence>
<dbReference type="FunFam" id="3.40.1450.10:FF:000002">
    <property type="entry name" value="2,3-bisphosphoglycerate-independent phosphoglycerate mutase"/>
    <property type="match status" value="1"/>
</dbReference>
<dbReference type="InterPro" id="IPR036646">
    <property type="entry name" value="PGAM_B_sf"/>
</dbReference>
<evidence type="ECO:0000256" key="2">
    <source>
        <dbReference type="ARBA" id="ARBA00002315"/>
    </source>
</evidence>
<dbReference type="PANTHER" id="PTHR31637:SF0">
    <property type="entry name" value="2,3-BISPHOSPHOGLYCERATE-INDEPENDENT PHOSPHOGLYCERATE MUTASE"/>
    <property type="match status" value="1"/>
</dbReference>
<dbReference type="InterPro" id="IPR006124">
    <property type="entry name" value="Metalloenzyme"/>
</dbReference>
<dbReference type="SUPFAM" id="SSF53649">
    <property type="entry name" value="Alkaline phosphatase-like"/>
    <property type="match status" value="1"/>
</dbReference>
<proteinExistence type="inferred from homology"/>
<accession>A0A1E5Q8S3</accession>
<feature type="binding site" evidence="9 12">
    <location>
        <position position="191"/>
    </location>
    <ligand>
        <name>substrate</name>
    </ligand>
</feature>
<keyword evidence="6 9" id="KW-0324">Glycolysis</keyword>
<comment type="catalytic activity">
    <reaction evidence="1 9">
        <text>(2R)-2-phosphoglycerate = (2R)-3-phosphoglycerate</text>
        <dbReference type="Rhea" id="RHEA:15901"/>
        <dbReference type="ChEBI" id="CHEBI:58272"/>
        <dbReference type="ChEBI" id="CHEBI:58289"/>
        <dbReference type="EC" id="5.4.2.12"/>
    </reaction>
</comment>
<dbReference type="OrthoDB" id="9800863at2"/>
<feature type="binding site" evidence="9 12">
    <location>
        <position position="197"/>
    </location>
    <ligand>
        <name>substrate</name>
    </ligand>
</feature>
<dbReference type="PIRSF" id="PIRSF001492">
    <property type="entry name" value="IPGAM"/>
    <property type="match status" value="1"/>
</dbReference>
<evidence type="ECO:0000256" key="9">
    <source>
        <dbReference type="HAMAP-Rule" id="MF_01038"/>
    </source>
</evidence>
<gene>
    <name evidence="9" type="primary">gpmI</name>
    <name evidence="16" type="ORF">BEN30_09860</name>
</gene>
<feature type="binding site" evidence="9 13">
    <location>
        <position position="19"/>
    </location>
    <ligand>
        <name>Mn(2+)</name>
        <dbReference type="ChEBI" id="CHEBI:29035"/>
        <label>2</label>
    </ligand>
</feature>
<reference evidence="17" key="1">
    <citation type="submission" date="2016-07" db="EMBL/GenBank/DDBJ databases">
        <authorList>
            <person name="Florea S."/>
            <person name="Webb J.S."/>
            <person name="Jaromczyk J."/>
            <person name="Schardl C.L."/>
        </authorList>
    </citation>
    <scope>NUCLEOTIDE SEQUENCE [LARGE SCALE GENOMIC DNA]</scope>
    <source>
        <strain evidence="17">MV-1</strain>
    </source>
</reference>
<dbReference type="Gene3D" id="3.40.1450.10">
    <property type="entry name" value="BPG-independent phosphoglycerate mutase, domain B"/>
    <property type="match status" value="1"/>
</dbReference>
<evidence type="ECO:0000256" key="13">
    <source>
        <dbReference type="PIRSR" id="PIRSR001492-3"/>
    </source>
</evidence>
<feature type="binding site" evidence="9 12">
    <location>
        <position position="338"/>
    </location>
    <ligand>
        <name>substrate</name>
    </ligand>
</feature>
<comment type="caution">
    <text evidence="16">The sequence shown here is derived from an EMBL/GenBank/DDBJ whole genome shotgun (WGS) entry which is preliminary data.</text>
</comment>
<dbReference type="InterPro" id="IPR005995">
    <property type="entry name" value="Pgm_bpd_ind"/>
</dbReference>
<dbReference type="RefSeq" id="WP_069958023.1">
    <property type="nucleotide sequence ID" value="NZ_MCGG01000025.1"/>
</dbReference>
<dbReference type="GO" id="GO:0005829">
    <property type="term" value="C:cytosol"/>
    <property type="evidence" value="ECO:0007669"/>
    <property type="project" value="TreeGrafter"/>
</dbReference>
<keyword evidence="5 9" id="KW-0479">Metal-binding</keyword>
<dbReference type="Pfam" id="PF01676">
    <property type="entry name" value="Metalloenzyme"/>
    <property type="match status" value="1"/>
</dbReference>
<dbReference type="SUPFAM" id="SSF64158">
    <property type="entry name" value="2,3-Bisphosphoglycerate-independent phosphoglycerate mutase, substrate-binding domain"/>
    <property type="match status" value="1"/>
</dbReference>
<evidence type="ECO:0000256" key="1">
    <source>
        <dbReference type="ARBA" id="ARBA00000370"/>
    </source>
</evidence>
<evidence type="ECO:0000256" key="12">
    <source>
        <dbReference type="PIRSR" id="PIRSR001492-2"/>
    </source>
</evidence>
<dbReference type="NCBIfam" id="TIGR01307">
    <property type="entry name" value="pgm_bpd_ind"/>
    <property type="match status" value="1"/>
</dbReference>